<protein>
    <submittedName>
        <fullName evidence="2">Uncharacterized protein</fullName>
    </submittedName>
</protein>
<dbReference type="AlphaFoldDB" id="A0A0C9YMT6"/>
<evidence type="ECO:0000313" key="3">
    <source>
        <dbReference type="Proteomes" id="UP000054018"/>
    </source>
</evidence>
<proteinExistence type="predicted"/>
<dbReference type="Proteomes" id="UP000054018">
    <property type="component" value="Unassembled WGS sequence"/>
</dbReference>
<name>A0A0C9YMT6_9AGAM</name>
<reference evidence="2 3" key="1">
    <citation type="submission" date="2014-04" db="EMBL/GenBank/DDBJ databases">
        <authorList>
            <consortium name="DOE Joint Genome Institute"/>
            <person name="Kuo A."/>
            <person name="Kohler A."/>
            <person name="Costa M.D."/>
            <person name="Nagy L.G."/>
            <person name="Floudas D."/>
            <person name="Copeland A."/>
            <person name="Barry K.W."/>
            <person name="Cichocki N."/>
            <person name="Veneault-Fourrey C."/>
            <person name="LaButti K."/>
            <person name="Lindquist E.A."/>
            <person name="Lipzen A."/>
            <person name="Lundell T."/>
            <person name="Morin E."/>
            <person name="Murat C."/>
            <person name="Sun H."/>
            <person name="Tunlid A."/>
            <person name="Henrissat B."/>
            <person name="Grigoriev I.V."/>
            <person name="Hibbett D.S."/>
            <person name="Martin F."/>
            <person name="Nordberg H.P."/>
            <person name="Cantor M.N."/>
            <person name="Hua S.X."/>
        </authorList>
    </citation>
    <scope>NUCLEOTIDE SEQUENCE [LARGE SCALE GENOMIC DNA]</scope>
    <source>
        <strain evidence="2 3">441</strain>
    </source>
</reference>
<gene>
    <name evidence="2" type="ORF">PISMIDRAFT_272406</name>
</gene>
<feature type="region of interest" description="Disordered" evidence="1">
    <location>
        <begin position="1"/>
        <end position="23"/>
    </location>
</feature>
<organism evidence="2 3">
    <name type="scientific">Pisolithus microcarpus 441</name>
    <dbReference type="NCBI Taxonomy" id="765257"/>
    <lineage>
        <taxon>Eukaryota</taxon>
        <taxon>Fungi</taxon>
        <taxon>Dikarya</taxon>
        <taxon>Basidiomycota</taxon>
        <taxon>Agaricomycotina</taxon>
        <taxon>Agaricomycetes</taxon>
        <taxon>Agaricomycetidae</taxon>
        <taxon>Boletales</taxon>
        <taxon>Sclerodermatineae</taxon>
        <taxon>Pisolithaceae</taxon>
        <taxon>Pisolithus</taxon>
    </lineage>
</organism>
<reference evidence="3" key="2">
    <citation type="submission" date="2015-01" db="EMBL/GenBank/DDBJ databases">
        <title>Evolutionary Origins and Diversification of the Mycorrhizal Mutualists.</title>
        <authorList>
            <consortium name="DOE Joint Genome Institute"/>
            <consortium name="Mycorrhizal Genomics Consortium"/>
            <person name="Kohler A."/>
            <person name="Kuo A."/>
            <person name="Nagy L.G."/>
            <person name="Floudas D."/>
            <person name="Copeland A."/>
            <person name="Barry K.W."/>
            <person name="Cichocki N."/>
            <person name="Veneault-Fourrey C."/>
            <person name="LaButti K."/>
            <person name="Lindquist E.A."/>
            <person name="Lipzen A."/>
            <person name="Lundell T."/>
            <person name="Morin E."/>
            <person name="Murat C."/>
            <person name="Riley R."/>
            <person name="Ohm R."/>
            <person name="Sun H."/>
            <person name="Tunlid A."/>
            <person name="Henrissat B."/>
            <person name="Grigoriev I.V."/>
            <person name="Hibbett D.S."/>
            <person name="Martin F."/>
        </authorList>
    </citation>
    <scope>NUCLEOTIDE SEQUENCE [LARGE SCALE GENOMIC DNA]</scope>
    <source>
        <strain evidence="3">441</strain>
    </source>
</reference>
<evidence type="ECO:0000256" key="1">
    <source>
        <dbReference type="SAM" id="MobiDB-lite"/>
    </source>
</evidence>
<evidence type="ECO:0000313" key="2">
    <source>
        <dbReference type="EMBL" id="KIK26325.1"/>
    </source>
</evidence>
<sequence length="91" mass="10085">MKLLQNGHYGQCPHPARPPSPLVLPPTGNSLHRVYKSDTLIFTVRNVCQPPQAPPSVADGVNSLSSSTRTYWLPSLDLIELPSYAKRSWTM</sequence>
<accession>A0A0C9YMT6</accession>
<keyword evidence="3" id="KW-1185">Reference proteome</keyword>
<dbReference type="EMBL" id="KN833702">
    <property type="protein sequence ID" value="KIK26325.1"/>
    <property type="molecule type" value="Genomic_DNA"/>
</dbReference>
<dbReference type="HOGENOM" id="CLU_2427869_0_0_1"/>